<name>A0A8J5NFE9_FUSOX</name>
<dbReference type="Pfam" id="PF13520">
    <property type="entry name" value="AA_permease_2"/>
    <property type="match status" value="1"/>
</dbReference>
<keyword evidence="3 5" id="KW-1133">Transmembrane helix</keyword>
<evidence type="ECO:0000256" key="1">
    <source>
        <dbReference type="ARBA" id="ARBA00004141"/>
    </source>
</evidence>
<feature type="transmembrane region" description="Helical" evidence="5">
    <location>
        <begin position="214"/>
        <end position="235"/>
    </location>
</feature>
<dbReference type="EMBL" id="JAELUQ010000017">
    <property type="protein sequence ID" value="KAG7402668.1"/>
    <property type="molecule type" value="Genomic_DNA"/>
</dbReference>
<organism evidence="6 7">
    <name type="scientific">Fusarium oxysporum f. sp. rapae</name>
    <dbReference type="NCBI Taxonomy" id="485398"/>
    <lineage>
        <taxon>Eukaryota</taxon>
        <taxon>Fungi</taxon>
        <taxon>Dikarya</taxon>
        <taxon>Ascomycota</taxon>
        <taxon>Pezizomycotina</taxon>
        <taxon>Sordariomycetes</taxon>
        <taxon>Hypocreomycetidae</taxon>
        <taxon>Hypocreales</taxon>
        <taxon>Nectriaceae</taxon>
        <taxon>Fusarium</taxon>
        <taxon>Fusarium oxysporum species complex</taxon>
    </lineage>
</organism>
<evidence type="ECO:0000313" key="6">
    <source>
        <dbReference type="EMBL" id="KAG7402668.1"/>
    </source>
</evidence>
<reference evidence="6" key="1">
    <citation type="submission" date="2021-04" db="EMBL/GenBank/DDBJ databases">
        <title>First draft genome resource for Brassicaceae pathogens Fusarium oxysporum f. sp. raphani and Fusarium oxysporum f. sp. rapae.</title>
        <authorList>
            <person name="Asai S."/>
        </authorList>
    </citation>
    <scope>NUCLEOTIDE SEQUENCE</scope>
    <source>
        <strain evidence="6">Tf1208</strain>
    </source>
</reference>
<proteinExistence type="predicted"/>
<dbReference type="InterPro" id="IPR050598">
    <property type="entry name" value="AminoAcid_Transporter"/>
</dbReference>
<comment type="caution">
    <text evidence="6">The sequence shown here is derived from an EMBL/GenBank/DDBJ whole genome shotgun (WGS) entry which is preliminary data.</text>
</comment>
<protein>
    <submittedName>
        <fullName evidence="6">High-affinity methionine permease</fullName>
    </submittedName>
</protein>
<feature type="transmembrane region" description="Helical" evidence="5">
    <location>
        <begin position="50"/>
        <end position="73"/>
    </location>
</feature>
<dbReference type="PANTHER" id="PTHR11785">
    <property type="entry name" value="AMINO ACID TRANSPORTER"/>
    <property type="match status" value="1"/>
</dbReference>
<evidence type="ECO:0000256" key="2">
    <source>
        <dbReference type="ARBA" id="ARBA00022692"/>
    </source>
</evidence>
<feature type="transmembrane region" description="Helical" evidence="5">
    <location>
        <begin position="103"/>
        <end position="121"/>
    </location>
</feature>
<evidence type="ECO:0000256" key="3">
    <source>
        <dbReference type="ARBA" id="ARBA00022989"/>
    </source>
</evidence>
<sequence>MLRFRIGDSGHLKTDEKPHTFKNALEDTTGIAYGVVTALETRNPVRTLKIAAPTTIISISIIYIFINIAYFAAVSKAEIIASERLVAASPFRNVMDPAAERTMSVFVALSAFGNVFSVIFSRGRLVQELCREGILPFSRLWASNRPLSAPLAGLFEHWAICVIVILAPPPGDTYNFILNLIASPLAIVNTFVAGGLVHVYLHGAEHNWNPTIKATLPATVFILSTMYLVIAPFIAPDDPSQNQYKSMPYYIHCGVGIAILVADAFYWLIWAVILPKIGGYKLVRETHVDEIDGWESNRFHREPINK</sequence>
<dbReference type="Proteomes" id="UP000694050">
    <property type="component" value="Unassembled WGS sequence"/>
</dbReference>
<dbReference type="PANTHER" id="PTHR11785:SF498">
    <property type="entry name" value="HIGH-AFFINITY METHIONINE PERMEASE"/>
    <property type="match status" value="1"/>
</dbReference>
<gene>
    <name evidence="6" type="primary">MUP1-3</name>
    <name evidence="6" type="ORF">Forpe1208_v017046</name>
</gene>
<accession>A0A8J5NFE9</accession>
<evidence type="ECO:0000256" key="5">
    <source>
        <dbReference type="SAM" id="Phobius"/>
    </source>
</evidence>
<feature type="transmembrane region" description="Helical" evidence="5">
    <location>
        <begin position="180"/>
        <end position="202"/>
    </location>
</feature>
<evidence type="ECO:0000313" key="7">
    <source>
        <dbReference type="Proteomes" id="UP000694050"/>
    </source>
</evidence>
<comment type="subcellular location">
    <subcellularLocation>
        <location evidence="1">Membrane</location>
        <topology evidence="1">Multi-pass membrane protein</topology>
    </subcellularLocation>
</comment>
<keyword evidence="4 5" id="KW-0472">Membrane</keyword>
<keyword evidence="2 5" id="KW-0812">Transmembrane</keyword>
<feature type="transmembrane region" description="Helical" evidence="5">
    <location>
        <begin position="247"/>
        <end position="274"/>
    </location>
</feature>
<dbReference type="AlphaFoldDB" id="A0A8J5NFE9"/>
<dbReference type="GO" id="GO:0016020">
    <property type="term" value="C:membrane"/>
    <property type="evidence" value="ECO:0007669"/>
    <property type="project" value="UniProtKB-SubCell"/>
</dbReference>
<dbReference type="InterPro" id="IPR002293">
    <property type="entry name" value="AA/rel_permease1"/>
</dbReference>
<dbReference type="GO" id="GO:0015179">
    <property type="term" value="F:L-amino acid transmembrane transporter activity"/>
    <property type="evidence" value="ECO:0007669"/>
    <property type="project" value="TreeGrafter"/>
</dbReference>
<feature type="transmembrane region" description="Helical" evidence="5">
    <location>
        <begin position="147"/>
        <end position="168"/>
    </location>
</feature>
<evidence type="ECO:0000256" key="4">
    <source>
        <dbReference type="ARBA" id="ARBA00023136"/>
    </source>
</evidence>